<dbReference type="InterPro" id="IPR036188">
    <property type="entry name" value="FAD/NAD-bd_sf"/>
</dbReference>
<dbReference type="InterPro" id="IPR028261">
    <property type="entry name" value="DPD_II"/>
</dbReference>
<feature type="region of interest" description="Disordered" evidence="5">
    <location>
        <begin position="321"/>
        <end position="346"/>
    </location>
</feature>
<keyword evidence="3" id="KW-0314">Glutamate biosynthesis</keyword>
<sequence length="514" mass="55373">MDERWRFLTTPRRDWPLRPVPDRVDDWQDVHVPDAEVPGGLLPLVSAQAGRCMDCGVPFCHHACPLGNLIPDWNGLAAREDWDAAVDRLHATNNFPEFTGALCPAPCESACVLAIDGRDAVAIKAIEAAIADHAWEHGLARPIRPEEHTGARVAVIGSGPAGLAAAQQLTRAGHEVVVYERDDRIGGLLRYGIPAFKMDKRYLERRIAQLEAEGTVFRPGVAVGTELDARTLLEHHGAVVVASGATRARELPVHGRELAGVHQAMEYLVQANRVQEGDYPRPPITAEGRRVVIVGGGDTGADCLGTALRQHAASVVQLDIKPQPDEERPDDQPWPTYPRIHRLTPAHEEGRDLVRLRVVAPGDPADQHLSGEHGDVRVFAATTVRLDGDERGRVRALHLSDAEPDTRRAVPGTERVIPAELVLLALGFSGPEDAGLVDQLGLRLGPTGAFARDEDFAGGRPGVFVAGDAGRGQSLVVWAIAEGRAAAAAADRYLRGRPTELPTPISATDRPLAL</sequence>
<dbReference type="PANTHER" id="PTHR43100:SF1">
    <property type="entry name" value="GLUTAMATE SYNTHASE [NADPH] SMALL CHAIN"/>
    <property type="match status" value="1"/>
</dbReference>
<dbReference type="InterPro" id="IPR023753">
    <property type="entry name" value="FAD/NAD-binding_dom"/>
</dbReference>
<dbReference type="InterPro" id="IPR006005">
    <property type="entry name" value="Glut_synth_ssu1"/>
</dbReference>
<comment type="pathway">
    <text evidence="4">Amino-acid biosynthesis.</text>
</comment>
<keyword evidence="8" id="KW-1185">Reference proteome</keyword>
<gene>
    <name evidence="7" type="ORF">I2501_16415</name>
</gene>
<dbReference type="GO" id="GO:0051536">
    <property type="term" value="F:iron-sulfur cluster binding"/>
    <property type="evidence" value="ECO:0007669"/>
    <property type="project" value="InterPro"/>
</dbReference>
<dbReference type="InterPro" id="IPR017896">
    <property type="entry name" value="4Fe4S_Fe-S-bd"/>
</dbReference>
<dbReference type="GO" id="GO:0016639">
    <property type="term" value="F:oxidoreductase activity, acting on the CH-NH2 group of donors, NAD or NADP as acceptor"/>
    <property type="evidence" value="ECO:0007669"/>
    <property type="project" value="InterPro"/>
</dbReference>
<evidence type="ECO:0000313" key="7">
    <source>
        <dbReference type="EMBL" id="MBF9069609.1"/>
    </source>
</evidence>
<dbReference type="NCBIfam" id="TIGR01317">
    <property type="entry name" value="GOGAT_sm_gam"/>
    <property type="match status" value="1"/>
</dbReference>
<dbReference type="RefSeq" id="WP_196194788.1">
    <property type="nucleotide sequence ID" value="NZ_JADPRT010000006.1"/>
</dbReference>
<dbReference type="Gene3D" id="1.10.1060.10">
    <property type="entry name" value="Alpha-helical ferredoxin"/>
    <property type="match status" value="1"/>
</dbReference>
<comment type="caution">
    <text evidence="7">The sequence shown here is derived from an EMBL/GenBank/DDBJ whole genome shotgun (WGS) entry which is preliminary data.</text>
</comment>
<evidence type="ECO:0000256" key="1">
    <source>
        <dbReference type="ARBA" id="ARBA00022605"/>
    </source>
</evidence>
<reference evidence="7" key="1">
    <citation type="submission" date="2020-11" db="EMBL/GenBank/DDBJ databases">
        <title>Isolation and identification of active actinomycetes.</title>
        <authorList>
            <person name="Yu B."/>
        </authorList>
    </citation>
    <scope>NUCLEOTIDE SEQUENCE</scope>
    <source>
        <strain evidence="7">NEAU-YB345</strain>
    </source>
</reference>
<name>A0A931B3D1_9ACTN</name>
<protein>
    <submittedName>
        <fullName evidence="7">Glutamate synthase subunit beta</fullName>
    </submittedName>
</protein>
<dbReference type="InterPro" id="IPR009051">
    <property type="entry name" value="Helical_ferredxn"/>
</dbReference>
<organism evidence="7 8">
    <name type="scientific">Streptacidiphilus fuscans</name>
    <dbReference type="NCBI Taxonomy" id="2789292"/>
    <lineage>
        <taxon>Bacteria</taxon>
        <taxon>Bacillati</taxon>
        <taxon>Actinomycetota</taxon>
        <taxon>Actinomycetes</taxon>
        <taxon>Kitasatosporales</taxon>
        <taxon>Streptomycetaceae</taxon>
        <taxon>Streptacidiphilus</taxon>
    </lineage>
</organism>
<dbReference type="PROSITE" id="PS51379">
    <property type="entry name" value="4FE4S_FER_2"/>
    <property type="match status" value="1"/>
</dbReference>
<proteinExistence type="predicted"/>
<dbReference type="Proteomes" id="UP000657385">
    <property type="component" value="Unassembled WGS sequence"/>
</dbReference>
<evidence type="ECO:0000259" key="6">
    <source>
        <dbReference type="PROSITE" id="PS51379"/>
    </source>
</evidence>
<evidence type="ECO:0000256" key="5">
    <source>
        <dbReference type="SAM" id="MobiDB-lite"/>
    </source>
</evidence>
<dbReference type="AlphaFoldDB" id="A0A931B3D1"/>
<dbReference type="PANTHER" id="PTHR43100">
    <property type="entry name" value="GLUTAMATE SYNTHASE [NADPH] SMALL CHAIN"/>
    <property type="match status" value="1"/>
</dbReference>
<dbReference type="EMBL" id="JADPRT010000006">
    <property type="protein sequence ID" value="MBF9069609.1"/>
    <property type="molecule type" value="Genomic_DNA"/>
</dbReference>
<evidence type="ECO:0000256" key="2">
    <source>
        <dbReference type="ARBA" id="ARBA00023002"/>
    </source>
</evidence>
<dbReference type="GO" id="GO:0006537">
    <property type="term" value="P:glutamate biosynthetic process"/>
    <property type="evidence" value="ECO:0007669"/>
    <property type="project" value="UniProtKB-KW"/>
</dbReference>
<keyword evidence="1" id="KW-0028">Amino-acid biosynthesis</keyword>
<dbReference type="SUPFAM" id="SSF46548">
    <property type="entry name" value="alpha-helical ferredoxin"/>
    <property type="match status" value="1"/>
</dbReference>
<dbReference type="SUPFAM" id="SSF51971">
    <property type="entry name" value="Nucleotide-binding domain"/>
    <property type="match status" value="1"/>
</dbReference>
<dbReference type="PRINTS" id="PR00419">
    <property type="entry name" value="ADXRDTASE"/>
</dbReference>
<dbReference type="Gene3D" id="3.50.50.60">
    <property type="entry name" value="FAD/NAD(P)-binding domain"/>
    <property type="match status" value="2"/>
</dbReference>
<dbReference type="InterPro" id="IPR051394">
    <property type="entry name" value="Glutamate_Synthase"/>
</dbReference>
<evidence type="ECO:0000256" key="3">
    <source>
        <dbReference type="ARBA" id="ARBA00023164"/>
    </source>
</evidence>
<evidence type="ECO:0000256" key="4">
    <source>
        <dbReference type="ARBA" id="ARBA00029440"/>
    </source>
</evidence>
<feature type="domain" description="4Fe-4S ferredoxin-type" evidence="6">
    <location>
        <begin position="43"/>
        <end position="74"/>
    </location>
</feature>
<keyword evidence="2" id="KW-0560">Oxidoreductase</keyword>
<dbReference type="Pfam" id="PF07992">
    <property type="entry name" value="Pyr_redox_2"/>
    <property type="match status" value="1"/>
</dbReference>
<accession>A0A931B3D1</accession>
<dbReference type="Pfam" id="PF14691">
    <property type="entry name" value="Fer4_20"/>
    <property type="match status" value="1"/>
</dbReference>
<evidence type="ECO:0000313" key="8">
    <source>
        <dbReference type="Proteomes" id="UP000657385"/>
    </source>
</evidence>